<reference evidence="1 2" key="1">
    <citation type="submission" date="2018-08" db="EMBL/GenBank/DDBJ databases">
        <title>A genome reference for cultivated species of the human gut microbiota.</title>
        <authorList>
            <person name="Zou Y."/>
            <person name="Xue W."/>
            <person name="Luo G."/>
        </authorList>
    </citation>
    <scope>NUCLEOTIDE SEQUENCE [LARGE SCALE GENOMIC DNA]</scope>
    <source>
        <strain evidence="1 2">AF24-29</strain>
    </source>
</reference>
<evidence type="ECO:0000313" key="2">
    <source>
        <dbReference type="Proteomes" id="UP000284178"/>
    </source>
</evidence>
<name>A0A412FY75_9FIRM</name>
<keyword evidence="2" id="KW-1185">Reference proteome</keyword>
<protein>
    <submittedName>
        <fullName evidence="1">Uncharacterized protein</fullName>
    </submittedName>
</protein>
<accession>A0A412FY75</accession>
<dbReference type="AlphaFoldDB" id="A0A412FY75"/>
<evidence type="ECO:0000313" key="1">
    <source>
        <dbReference type="EMBL" id="RGR73129.1"/>
    </source>
</evidence>
<dbReference type="EMBL" id="QRUP01000013">
    <property type="protein sequence ID" value="RGR73129.1"/>
    <property type="molecule type" value="Genomic_DNA"/>
</dbReference>
<dbReference type="Proteomes" id="UP000284178">
    <property type="component" value="Unassembled WGS sequence"/>
</dbReference>
<comment type="caution">
    <text evidence="1">The sequence shown here is derived from an EMBL/GenBank/DDBJ whole genome shotgun (WGS) entry which is preliminary data.</text>
</comment>
<proteinExistence type="predicted"/>
<gene>
    <name evidence="1" type="ORF">DWY25_11260</name>
</gene>
<organism evidence="1 2">
    <name type="scientific">Holdemania filiformis</name>
    <dbReference type="NCBI Taxonomy" id="61171"/>
    <lineage>
        <taxon>Bacteria</taxon>
        <taxon>Bacillati</taxon>
        <taxon>Bacillota</taxon>
        <taxon>Erysipelotrichia</taxon>
        <taxon>Erysipelotrichales</taxon>
        <taxon>Erysipelotrichaceae</taxon>
        <taxon>Holdemania</taxon>
    </lineage>
</organism>
<sequence length="65" mass="7647">MVYKISVKYQVCDLKTLTSRFYLRDFILPAYKLLWLITGIDLYIDLTHPGDEVAQVKDLVIEVIR</sequence>